<dbReference type="EMBL" id="FO117623">
    <property type="protein sequence ID" value="CCG04258.1"/>
    <property type="molecule type" value="Genomic_DNA"/>
</dbReference>
<evidence type="ECO:0000256" key="2">
    <source>
        <dbReference type="ARBA" id="ARBA00022692"/>
    </source>
</evidence>
<dbReference type="AlphaFoldDB" id="H6RS64"/>
<dbReference type="HOGENOM" id="CLU_1202910_0_0_11"/>
<evidence type="ECO:0000256" key="3">
    <source>
        <dbReference type="ARBA" id="ARBA00022989"/>
    </source>
</evidence>
<reference evidence="7 8" key="1">
    <citation type="journal article" date="2012" name="J. Bacteriol.">
        <title>Genome Sequence of Blastococcus saxobsidens DD2, a Stone-Inhabiting Bacterium.</title>
        <authorList>
            <person name="Chouaia B."/>
            <person name="Crotti E."/>
            <person name="Brusetti L."/>
            <person name="Daffonchio D."/>
            <person name="Essoussi I."/>
            <person name="Nouioui I."/>
            <person name="Sbissi I."/>
            <person name="Ghodhbane-Gtari F."/>
            <person name="Gtari M."/>
            <person name="Vacherie B."/>
            <person name="Barbe V."/>
            <person name="Medigue C."/>
            <person name="Gury J."/>
            <person name="Pujic P."/>
            <person name="Normand P."/>
        </authorList>
    </citation>
    <scope>NUCLEOTIDE SEQUENCE [LARGE SCALE GENOMIC DNA]</scope>
    <source>
        <strain evidence="7 8">DD2</strain>
    </source>
</reference>
<protein>
    <recommendedName>
        <fullName evidence="9">Voltage-gated potassium channel</fullName>
    </recommendedName>
</protein>
<keyword evidence="3 6" id="KW-1133">Transmembrane helix</keyword>
<feature type="transmembrane region" description="Helical" evidence="6">
    <location>
        <begin position="199"/>
        <end position="219"/>
    </location>
</feature>
<sequence length="230" mass="24752">MRRRPAPEPVGPAPVEAGPATPEKEGLARRLDKPMGALGLVFVLVVLGQSLARDAWLVTTLSVVGWLLWAVFVAEFVFRAVTARDRRRFWARNWWQVLFLALPFLRFARALTLLRAARVGGVVSAAVRGSRSAGRLLTGRIGWLSAVTVVVVLAVSQLLYVLGAYGSYGAALYDAALATISGEPLSADTGLARFLDVALAIYSVAVFATLAGAFGAYFLDRRESEHRPAG</sequence>
<dbReference type="KEGG" id="bsd:BLASA_3390"/>
<dbReference type="SUPFAM" id="SSF81324">
    <property type="entry name" value="Voltage-gated potassium channels"/>
    <property type="match status" value="1"/>
</dbReference>
<evidence type="ECO:0000313" key="7">
    <source>
        <dbReference type="EMBL" id="CCG04258.1"/>
    </source>
</evidence>
<dbReference type="Proteomes" id="UP000007517">
    <property type="component" value="Chromosome"/>
</dbReference>
<evidence type="ECO:0000256" key="1">
    <source>
        <dbReference type="ARBA" id="ARBA00004141"/>
    </source>
</evidence>
<feature type="transmembrane region" description="Helical" evidence="6">
    <location>
        <begin position="58"/>
        <end position="78"/>
    </location>
</feature>
<feature type="transmembrane region" description="Helical" evidence="6">
    <location>
        <begin position="34"/>
        <end position="52"/>
    </location>
</feature>
<evidence type="ECO:0000256" key="5">
    <source>
        <dbReference type="SAM" id="MobiDB-lite"/>
    </source>
</evidence>
<feature type="region of interest" description="Disordered" evidence="5">
    <location>
        <begin position="1"/>
        <end position="23"/>
    </location>
</feature>
<name>H6RS64_BLASD</name>
<accession>H6RS64</accession>
<proteinExistence type="predicted"/>
<reference evidence="8" key="2">
    <citation type="submission" date="2012-02" db="EMBL/GenBank/DDBJ databases">
        <title>Complete genome sequence of Blastococcus saxobsidens strain DD2.</title>
        <authorList>
            <person name="Genoscope."/>
        </authorList>
    </citation>
    <scope>NUCLEOTIDE SEQUENCE [LARGE SCALE GENOMIC DNA]</scope>
    <source>
        <strain evidence="8">DD2</strain>
    </source>
</reference>
<evidence type="ECO:0000256" key="6">
    <source>
        <dbReference type="SAM" id="Phobius"/>
    </source>
</evidence>
<dbReference type="Gene3D" id="1.20.120.350">
    <property type="entry name" value="Voltage-gated potassium channels. Chain C"/>
    <property type="match status" value="1"/>
</dbReference>
<evidence type="ECO:0008006" key="9">
    <source>
        <dbReference type="Google" id="ProtNLM"/>
    </source>
</evidence>
<dbReference type="STRING" id="1146883.BLASA_3390"/>
<keyword evidence="2 6" id="KW-0812">Transmembrane</keyword>
<feature type="transmembrane region" description="Helical" evidence="6">
    <location>
        <begin position="141"/>
        <end position="162"/>
    </location>
</feature>
<evidence type="ECO:0000256" key="4">
    <source>
        <dbReference type="ARBA" id="ARBA00023136"/>
    </source>
</evidence>
<organism evidence="7 8">
    <name type="scientific">Blastococcus saxobsidens (strain DD2)</name>
    <dbReference type="NCBI Taxonomy" id="1146883"/>
    <lineage>
        <taxon>Bacteria</taxon>
        <taxon>Bacillati</taxon>
        <taxon>Actinomycetota</taxon>
        <taxon>Actinomycetes</taxon>
        <taxon>Geodermatophilales</taxon>
        <taxon>Geodermatophilaceae</taxon>
        <taxon>Blastococcus</taxon>
    </lineage>
</organism>
<keyword evidence="4 6" id="KW-0472">Membrane</keyword>
<dbReference type="GO" id="GO:0016020">
    <property type="term" value="C:membrane"/>
    <property type="evidence" value="ECO:0007669"/>
    <property type="project" value="UniProtKB-SubCell"/>
</dbReference>
<gene>
    <name evidence="7" type="ordered locus">BLASA_3390</name>
</gene>
<dbReference type="OrthoDB" id="3431667at2"/>
<dbReference type="InterPro" id="IPR027359">
    <property type="entry name" value="Volt_channel_dom_sf"/>
</dbReference>
<evidence type="ECO:0000313" key="8">
    <source>
        <dbReference type="Proteomes" id="UP000007517"/>
    </source>
</evidence>
<dbReference type="eggNOG" id="ENOG503230S">
    <property type="taxonomic scope" value="Bacteria"/>
</dbReference>
<keyword evidence="8" id="KW-1185">Reference proteome</keyword>
<comment type="subcellular location">
    <subcellularLocation>
        <location evidence="1">Membrane</location>
        <topology evidence="1">Multi-pass membrane protein</topology>
    </subcellularLocation>
</comment>
<dbReference type="RefSeq" id="WP_014377137.1">
    <property type="nucleotide sequence ID" value="NC_016943.1"/>
</dbReference>